<protein>
    <submittedName>
        <fullName evidence="1">Uncharacterized protein</fullName>
    </submittedName>
</protein>
<organism evidence="1 2">
    <name type="scientific">Stylosanthes scabra</name>
    <dbReference type="NCBI Taxonomy" id="79078"/>
    <lineage>
        <taxon>Eukaryota</taxon>
        <taxon>Viridiplantae</taxon>
        <taxon>Streptophyta</taxon>
        <taxon>Embryophyta</taxon>
        <taxon>Tracheophyta</taxon>
        <taxon>Spermatophyta</taxon>
        <taxon>Magnoliopsida</taxon>
        <taxon>eudicotyledons</taxon>
        <taxon>Gunneridae</taxon>
        <taxon>Pentapetalae</taxon>
        <taxon>rosids</taxon>
        <taxon>fabids</taxon>
        <taxon>Fabales</taxon>
        <taxon>Fabaceae</taxon>
        <taxon>Papilionoideae</taxon>
        <taxon>50 kb inversion clade</taxon>
        <taxon>dalbergioids sensu lato</taxon>
        <taxon>Dalbergieae</taxon>
        <taxon>Pterocarpus clade</taxon>
        <taxon>Stylosanthes</taxon>
    </lineage>
</organism>
<keyword evidence="2" id="KW-1185">Reference proteome</keyword>
<reference evidence="1 2" key="1">
    <citation type="journal article" date="2023" name="Plants (Basel)">
        <title>Bridging the Gap: Combining Genomics and Transcriptomics Approaches to Understand Stylosanthes scabra, an Orphan Legume from the Brazilian Caatinga.</title>
        <authorList>
            <person name="Ferreira-Neto J.R.C."/>
            <person name="da Silva M.D."/>
            <person name="Binneck E."/>
            <person name="de Melo N.F."/>
            <person name="da Silva R.H."/>
            <person name="de Melo A.L.T.M."/>
            <person name="Pandolfi V."/>
            <person name="Bustamante F.O."/>
            <person name="Brasileiro-Vidal A.C."/>
            <person name="Benko-Iseppon A.M."/>
        </authorList>
    </citation>
    <scope>NUCLEOTIDE SEQUENCE [LARGE SCALE GENOMIC DNA]</scope>
    <source>
        <tissue evidence="1">Leaves</tissue>
    </source>
</reference>
<comment type="caution">
    <text evidence="1">The sequence shown here is derived from an EMBL/GenBank/DDBJ whole genome shotgun (WGS) entry which is preliminary data.</text>
</comment>
<accession>A0ABU6YLZ4</accession>
<dbReference type="EMBL" id="JASCZI010242248">
    <property type="protein sequence ID" value="MED6210314.1"/>
    <property type="molecule type" value="Genomic_DNA"/>
</dbReference>
<evidence type="ECO:0000313" key="1">
    <source>
        <dbReference type="EMBL" id="MED6210314.1"/>
    </source>
</evidence>
<sequence>MNVMLDNGASHDDHSLPRLRILAVNSVSPPMVTEPRLARKVLLASSNDLSRTIGGCYQVVLYYNNDNDNNNDEESDWSFYGWIVESLAKVLARALLFRVTTAYHPPLPPLPSRAVTAVTAAVVSCSRIPQYSCN</sequence>
<evidence type="ECO:0000313" key="2">
    <source>
        <dbReference type="Proteomes" id="UP001341840"/>
    </source>
</evidence>
<name>A0ABU6YLZ4_9FABA</name>
<proteinExistence type="predicted"/>
<gene>
    <name evidence="1" type="ORF">PIB30_062976</name>
</gene>
<dbReference type="Proteomes" id="UP001341840">
    <property type="component" value="Unassembled WGS sequence"/>
</dbReference>